<comment type="caution">
    <text evidence="2">The sequence shown here is derived from an EMBL/GenBank/DDBJ whole genome shotgun (WGS) entry which is preliminary data.</text>
</comment>
<evidence type="ECO:0000256" key="1">
    <source>
        <dbReference type="SAM" id="SignalP"/>
    </source>
</evidence>
<reference evidence="2" key="2">
    <citation type="submission" date="2020-06" db="EMBL/GenBank/DDBJ databases">
        <authorList>
            <person name="Sheffer M."/>
        </authorList>
    </citation>
    <scope>NUCLEOTIDE SEQUENCE</scope>
</reference>
<organism evidence="2 3">
    <name type="scientific">Argiope bruennichi</name>
    <name type="common">Wasp spider</name>
    <name type="synonym">Aranea bruennichi</name>
    <dbReference type="NCBI Taxonomy" id="94029"/>
    <lineage>
        <taxon>Eukaryota</taxon>
        <taxon>Metazoa</taxon>
        <taxon>Ecdysozoa</taxon>
        <taxon>Arthropoda</taxon>
        <taxon>Chelicerata</taxon>
        <taxon>Arachnida</taxon>
        <taxon>Araneae</taxon>
        <taxon>Araneomorphae</taxon>
        <taxon>Entelegynae</taxon>
        <taxon>Araneoidea</taxon>
        <taxon>Araneidae</taxon>
        <taxon>Argiope</taxon>
    </lineage>
</organism>
<accession>A0A8T0FIU2</accession>
<keyword evidence="3" id="KW-1185">Reference proteome</keyword>
<sequence>MRPTLLLRSIWLMALFTCTTLDQPLEEVKESDSESDSSVIDWDSYSFKDEQANLRNSTTNKWNHSRMLMKTSTTLKFPEWWFFTTRRPIISYKDYPGKPGVATWKEISPTENRSSRKLKNPTAEQVSSCALCPSSDLRHFMVYAIVGTLIGLYHVR</sequence>
<feature type="signal peptide" evidence="1">
    <location>
        <begin position="1"/>
        <end position="21"/>
    </location>
</feature>
<protein>
    <submittedName>
        <fullName evidence="2">Uncharacterized protein</fullName>
    </submittedName>
</protein>
<dbReference type="EMBL" id="JABXBU010000011">
    <property type="protein sequence ID" value="KAF8790911.1"/>
    <property type="molecule type" value="Genomic_DNA"/>
</dbReference>
<proteinExistence type="predicted"/>
<reference evidence="2" key="1">
    <citation type="journal article" date="2020" name="bioRxiv">
        <title>Chromosome-level reference genome of the European wasp spider Argiope bruennichi: a resource for studies on range expansion and evolutionary adaptation.</title>
        <authorList>
            <person name="Sheffer M.M."/>
            <person name="Hoppe A."/>
            <person name="Krehenwinkel H."/>
            <person name="Uhl G."/>
            <person name="Kuss A.W."/>
            <person name="Jensen L."/>
            <person name="Jensen C."/>
            <person name="Gillespie R.G."/>
            <person name="Hoff K.J."/>
            <person name="Prost S."/>
        </authorList>
    </citation>
    <scope>NUCLEOTIDE SEQUENCE</scope>
</reference>
<dbReference type="AlphaFoldDB" id="A0A8T0FIU2"/>
<dbReference type="Proteomes" id="UP000807504">
    <property type="component" value="Unassembled WGS sequence"/>
</dbReference>
<dbReference type="OrthoDB" id="6410029at2759"/>
<evidence type="ECO:0000313" key="2">
    <source>
        <dbReference type="EMBL" id="KAF8790911.1"/>
    </source>
</evidence>
<keyword evidence="1" id="KW-0732">Signal</keyword>
<evidence type="ECO:0000313" key="3">
    <source>
        <dbReference type="Proteomes" id="UP000807504"/>
    </source>
</evidence>
<name>A0A8T0FIU2_ARGBR</name>
<gene>
    <name evidence="2" type="ORF">HNY73_005856</name>
</gene>
<feature type="chain" id="PRO_5035857117" evidence="1">
    <location>
        <begin position="22"/>
        <end position="156"/>
    </location>
</feature>